<dbReference type="RefSeq" id="WP_006978265.1">
    <property type="nucleotide sequence ID" value="NZ_ABVL01000002.1"/>
</dbReference>
<feature type="short sequence motif" description="DGA/G" evidence="4">
    <location>
        <begin position="174"/>
        <end position="176"/>
    </location>
</feature>
<evidence type="ECO:0000256" key="1">
    <source>
        <dbReference type="ARBA" id="ARBA00022801"/>
    </source>
</evidence>
<feature type="transmembrane region" description="Helical" evidence="5">
    <location>
        <begin position="12"/>
        <end position="30"/>
    </location>
</feature>
<evidence type="ECO:0000313" key="7">
    <source>
        <dbReference type="EMBL" id="EDY21693.1"/>
    </source>
</evidence>
<protein>
    <submittedName>
        <fullName evidence="7">Patatin</fullName>
    </submittedName>
</protein>
<comment type="caution">
    <text evidence="7">The sequence shown here is derived from an EMBL/GenBank/DDBJ whole genome shotgun (WGS) entry which is preliminary data.</text>
</comment>
<dbReference type="Gene3D" id="3.40.1090.10">
    <property type="entry name" value="Cytosolic phospholipase A2 catalytic domain"/>
    <property type="match status" value="2"/>
</dbReference>
<dbReference type="GO" id="GO:0016042">
    <property type="term" value="P:lipid catabolic process"/>
    <property type="evidence" value="ECO:0007669"/>
    <property type="project" value="UniProtKB-UniRule"/>
</dbReference>
<keyword evidence="8" id="KW-1185">Reference proteome</keyword>
<dbReference type="InterPro" id="IPR016035">
    <property type="entry name" value="Acyl_Trfase/lysoPLipase"/>
</dbReference>
<feature type="active site" description="Nucleophile" evidence="4">
    <location>
        <position position="48"/>
    </location>
</feature>
<feature type="domain" description="PNPLA" evidence="6">
    <location>
        <begin position="15"/>
        <end position="187"/>
    </location>
</feature>
<keyword evidence="5" id="KW-0812">Transmembrane</keyword>
<dbReference type="InterPro" id="IPR002641">
    <property type="entry name" value="PNPLA_dom"/>
</dbReference>
<dbReference type="PANTHER" id="PTHR14226:SF78">
    <property type="entry name" value="SLR0060 PROTEIN"/>
    <property type="match status" value="1"/>
</dbReference>
<accession>B4CWA1</accession>
<feature type="transmembrane region" description="Helical" evidence="5">
    <location>
        <begin position="42"/>
        <end position="61"/>
    </location>
</feature>
<proteinExistence type="predicted"/>
<keyword evidence="5" id="KW-0472">Membrane</keyword>
<keyword evidence="2 4" id="KW-0442">Lipid degradation</keyword>
<name>B4CWA1_9BACT</name>
<evidence type="ECO:0000256" key="3">
    <source>
        <dbReference type="ARBA" id="ARBA00023098"/>
    </source>
</evidence>
<dbReference type="Pfam" id="PF01734">
    <property type="entry name" value="Patatin"/>
    <property type="match status" value="1"/>
</dbReference>
<dbReference type="PANTHER" id="PTHR14226">
    <property type="entry name" value="NEUROPATHY TARGET ESTERASE/SWISS CHEESE D.MELANOGASTER"/>
    <property type="match status" value="1"/>
</dbReference>
<dbReference type="AlphaFoldDB" id="B4CWA1"/>
<dbReference type="InParanoid" id="B4CWA1"/>
<sequence>MSGEAKSIGGHRVALCLNSSFLGYFAHAGFLRALLNLGVRPVAVSGASAGALVAGLFAAGISPDEMLQIFASPELRKVFREPGAPLRGFATILNLPGHTGALRGERAAALLREKLGTRRIEECQAPKLALSVTNLSAGRSEAVTSGPLAELILASGAFPGVFATRPVEDHWFWDGGVANALPFDHWVDDPEIDTILVHIVANPEELAVRQGGRPRRMSHAVNLSHQIICDELFRLKSDLARRAGKKIVILRTFSPRPTLWNPAKVGAGCVEVGAATVEQNRAALSQLAS</sequence>
<feature type="short sequence motif" description="GXSXG" evidence="4">
    <location>
        <begin position="46"/>
        <end position="50"/>
    </location>
</feature>
<keyword evidence="1 4" id="KW-0378">Hydrolase</keyword>
<dbReference type="Proteomes" id="UP000005824">
    <property type="component" value="Unassembled WGS sequence"/>
</dbReference>
<evidence type="ECO:0000256" key="5">
    <source>
        <dbReference type="SAM" id="Phobius"/>
    </source>
</evidence>
<organism evidence="7 8">
    <name type="scientific">Chthoniobacter flavus Ellin428</name>
    <dbReference type="NCBI Taxonomy" id="497964"/>
    <lineage>
        <taxon>Bacteria</taxon>
        <taxon>Pseudomonadati</taxon>
        <taxon>Verrucomicrobiota</taxon>
        <taxon>Spartobacteria</taxon>
        <taxon>Chthoniobacterales</taxon>
        <taxon>Chthoniobacteraceae</taxon>
        <taxon>Chthoniobacter</taxon>
    </lineage>
</organism>
<dbReference type="GO" id="GO:0016787">
    <property type="term" value="F:hydrolase activity"/>
    <property type="evidence" value="ECO:0007669"/>
    <property type="project" value="UniProtKB-UniRule"/>
</dbReference>
<dbReference type="EMBL" id="ABVL01000002">
    <property type="protein sequence ID" value="EDY21693.1"/>
    <property type="molecule type" value="Genomic_DNA"/>
</dbReference>
<dbReference type="InterPro" id="IPR050301">
    <property type="entry name" value="NTE"/>
</dbReference>
<feature type="active site" description="Proton acceptor" evidence="4">
    <location>
        <position position="174"/>
    </location>
</feature>
<keyword evidence="3 4" id="KW-0443">Lipid metabolism</keyword>
<keyword evidence="5" id="KW-1133">Transmembrane helix</keyword>
<evidence type="ECO:0000313" key="8">
    <source>
        <dbReference type="Proteomes" id="UP000005824"/>
    </source>
</evidence>
<reference evidence="7 8" key="1">
    <citation type="journal article" date="2011" name="J. Bacteriol.">
        <title>Genome sequence of Chthoniobacter flavus Ellin428, an aerobic heterotrophic soil bacterium.</title>
        <authorList>
            <person name="Kant R."/>
            <person name="van Passel M.W."/>
            <person name="Palva A."/>
            <person name="Lucas S."/>
            <person name="Lapidus A."/>
            <person name="Glavina Del Rio T."/>
            <person name="Dalin E."/>
            <person name="Tice H."/>
            <person name="Bruce D."/>
            <person name="Goodwin L."/>
            <person name="Pitluck S."/>
            <person name="Larimer F.W."/>
            <person name="Land M.L."/>
            <person name="Hauser L."/>
            <person name="Sangwan P."/>
            <person name="de Vos W.M."/>
            <person name="Janssen P.H."/>
            <person name="Smidt H."/>
        </authorList>
    </citation>
    <scope>NUCLEOTIDE SEQUENCE [LARGE SCALE GENOMIC DNA]</scope>
    <source>
        <strain evidence="7 8">Ellin428</strain>
    </source>
</reference>
<dbReference type="CDD" id="cd07210">
    <property type="entry name" value="Pat_hypo_W_succinogenes_WS1459_like"/>
    <property type="match status" value="1"/>
</dbReference>
<gene>
    <name evidence="7" type="ORF">CfE428DRAFT_0938</name>
</gene>
<comment type="caution">
    <text evidence="4">Lacks conserved residue(s) required for the propagation of feature annotation.</text>
</comment>
<dbReference type="PROSITE" id="PS51635">
    <property type="entry name" value="PNPLA"/>
    <property type="match status" value="1"/>
</dbReference>
<evidence type="ECO:0000256" key="2">
    <source>
        <dbReference type="ARBA" id="ARBA00022963"/>
    </source>
</evidence>
<evidence type="ECO:0000259" key="6">
    <source>
        <dbReference type="PROSITE" id="PS51635"/>
    </source>
</evidence>
<dbReference type="eggNOG" id="COG1752">
    <property type="taxonomic scope" value="Bacteria"/>
</dbReference>
<dbReference type="STRING" id="497964.CfE428DRAFT_0938"/>
<dbReference type="SUPFAM" id="SSF52151">
    <property type="entry name" value="FabD/lysophospholipase-like"/>
    <property type="match status" value="1"/>
</dbReference>
<evidence type="ECO:0000256" key="4">
    <source>
        <dbReference type="PROSITE-ProRule" id="PRU01161"/>
    </source>
</evidence>